<sequence length="62" mass="6480">MMKIIWVGQARDRCVPGGGGDAAREEQVPGMFFRSGVCWRRSAGSEVGAIPAAGVNALNSDS</sequence>
<dbReference type="Proteomes" id="UP000249616">
    <property type="component" value="Chromosome"/>
</dbReference>
<keyword evidence="2" id="KW-1185">Reference proteome</keyword>
<evidence type="ECO:0000313" key="2">
    <source>
        <dbReference type="Proteomes" id="UP000249616"/>
    </source>
</evidence>
<dbReference type="AlphaFoldDB" id="A0A2Z4IZ25"/>
<name>A0A2Z4IZ25_9ACTN</name>
<gene>
    <name evidence="1" type="ORF">DN051_17085</name>
</gene>
<protein>
    <submittedName>
        <fullName evidence="1">Uncharacterized protein</fullName>
    </submittedName>
</protein>
<dbReference type="KEGG" id="scad:DN051_17085"/>
<evidence type="ECO:0000313" key="1">
    <source>
        <dbReference type="EMBL" id="AWW38152.1"/>
    </source>
</evidence>
<accession>A0A2Z4IZ25</accession>
<reference evidence="1 2" key="1">
    <citation type="journal article" date="2019" name="Int. J. Syst. Evol. Microbiol.">
        <title>Streptomyces cadmiisoli sp. nov., a novel actinomycete isolated from cadmium-contaminated soil.</title>
        <authorList>
            <person name="Li K."/>
            <person name="Tang X."/>
            <person name="Zhao J."/>
            <person name="Guo Y."/>
            <person name="Tang Y."/>
            <person name="Gao J."/>
        </authorList>
    </citation>
    <scope>NUCLEOTIDE SEQUENCE [LARGE SCALE GENOMIC DNA]</scope>
    <source>
        <strain evidence="1 2">ZFG47</strain>
    </source>
</reference>
<dbReference type="EMBL" id="CP030073">
    <property type="protein sequence ID" value="AWW38152.1"/>
    <property type="molecule type" value="Genomic_DNA"/>
</dbReference>
<organism evidence="1 2">
    <name type="scientific">Streptomyces cadmiisoli</name>
    <dbReference type="NCBI Taxonomy" id="2184053"/>
    <lineage>
        <taxon>Bacteria</taxon>
        <taxon>Bacillati</taxon>
        <taxon>Actinomycetota</taxon>
        <taxon>Actinomycetes</taxon>
        <taxon>Kitasatosporales</taxon>
        <taxon>Streptomycetaceae</taxon>
        <taxon>Streptomyces</taxon>
        <taxon>Streptomyces aurantiacus group</taxon>
    </lineage>
</organism>
<proteinExistence type="predicted"/>